<keyword evidence="2" id="KW-1185">Reference proteome</keyword>
<dbReference type="AlphaFoldDB" id="A0A345DCH1"/>
<gene>
    <name evidence="1" type="ORF">DTO96_101800</name>
</gene>
<proteinExistence type="predicted"/>
<dbReference type="KEGG" id="hyf:DTO96_101800"/>
<evidence type="ECO:0000313" key="1">
    <source>
        <dbReference type="EMBL" id="AXF86059.1"/>
    </source>
</evidence>
<reference evidence="2" key="1">
    <citation type="submission" date="2018-07" db="EMBL/GenBank/DDBJ databases">
        <authorList>
            <person name="Kim H."/>
        </authorList>
    </citation>
    <scope>NUCLEOTIDE SEQUENCE [LARGE SCALE GENOMIC DNA]</scope>
    <source>
        <strain evidence="2">F02</strain>
    </source>
</reference>
<name>A0A345DCH1_9BURK</name>
<evidence type="ECO:0008006" key="3">
    <source>
        <dbReference type="Google" id="ProtNLM"/>
    </source>
</evidence>
<accession>A0A345DCH1</accession>
<dbReference type="RefSeq" id="WP_114563179.1">
    <property type="nucleotide sequence ID" value="NZ_CP031124.1"/>
</dbReference>
<sequence length="175" mass="20350">MDNFLEMAVLGEKSFDSNLVQPSSRIFNHALSFYRAYLKLKVDGVTSNPSHVCLVFAIELFLKCLETKERYTKQDTYTEGSVSYKVCHKPIPRSAKHDLEELFQKLSKNTQEAIALLYKKEYGGDFYTDLVLISKGFIEWRYIYEGNVEVVHVWSLQKIGDFLFNNYSQSVFENN</sequence>
<dbReference type="EMBL" id="CP031124">
    <property type="protein sequence ID" value="AXF86059.1"/>
    <property type="molecule type" value="Genomic_DNA"/>
</dbReference>
<organism evidence="1 2">
    <name type="scientific">Ephemeroptericola cinctiostellae</name>
    <dbReference type="NCBI Taxonomy" id="2268024"/>
    <lineage>
        <taxon>Bacteria</taxon>
        <taxon>Pseudomonadati</taxon>
        <taxon>Pseudomonadota</taxon>
        <taxon>Betaproteobacteria</taxon>
        <taxon>Burkholderiales</taxon>
        <taxon>Burkholderiaceae</taxon>
        <taxon>Ephemeroptericola</taxon>
    </lineage>
</organism>
<protein>
    <recommendedName>
        <fullName evidence="3">HEPN domain-containing protein</fullName>
    </recommendedName>
</protein>
<dbReference type="OrthoDB" id="9156440at2"/>
<dbReference type="Proteomes" id="UP000252182">
    <property type="component" value="Chromosome"/>
</dbReference>
<evidence type="ECO:0000313" key="2">
    <source>
        <dbReference type="Proteomes" id="UP000252182"/>
    </source>
</evidence>